<evidence type="ECO:0000313" key="10">
    <source>
        <dbReference type="EMBL" id="KAF7635660.1"/>
    </source>
</evidence>
<evidence type="ECO:0000256" key="7">
    <source>
        <dbReference type="ARBA" id="ARBA00023146"/>
    </source>
</evidence>
<dbReference type="PANTHER" id="PTHR11946">
    <property type="entry name" value="VALYL-TRNA SYNTHETASES"/>
    <property type="match status" value="1"/>
</dbReference>
<reference evidence="10" key="1">
    <citation type="journal article" date="2020" name="Ecol. Evol.">
        <title>Genome structure and content of the rice root-knot nematode (Meloidogyne graminicola).</title>
        <authorList>
            <person name="Phan N.T."/>
            <person name="Danchin E.G.J."/>
            <person name="Klopp C."/>
            <person name="Perfus-Barbeoch L."/>
            <person name="Kozlowski D.K."/>
            <person name="Koutsovoulos G.D."/>
            <person name="Lopez-Roques C."/>
            <person name="Bouchez O."/>
            <person name="Zahm M."/>
            <person name="Besnard G."/>
            <person name="Bellafiore S."/>
        </authorList>
    </citation>
    <scope>NUCLEOTIDE SEQUENCE</scope>
    <source>
        <strain evidence="10">VN-18</strain>
    </source>
</reference>
<keyword evidence="7" id="KW-0030">Aminoacyl-tRNA synthetase</keyword>
<evidence type="ECO:0000313" key="11">
    <source>
        <dbReference type="Proteomes" id="UP000605970"/>
    </source>
</evidence>
<dbReference type="InterPro" id="IPR001412">
    <property type="entry name" value="aa-tRNA-synth_I_CS"/>
</dbReference>
<dbReference type="PANTHER" id="PTHR11946:SF109">
    <property type="entry name" value="VALINE--TRNA LIGASE"/>
    <property type="match status" value="1"/>
</dbReference>
<dbReference type="Proteomes" id="UP000605970">
    <property type="component" value="Unassembled WGS sequence"/>
</dbReference>
<dbReference type="InterPro" id="IPR014729">
    <property type="entry name" value="Rossmann-like_a/b/a_fold"/>
</dbReference>
<dbReference type="Gene3D" id="3.40.50.620">
    <property type="entry name" value="HUPs"/>
    <property type="match status" value="1"/>
</dbReference>
<dbReference type="AlphaFoldDB" id="A0A8S9ZQH3"/>
<gene>
    <name evidence="10" type="ORF">Mgra_00004903</name>
</gene>
<dbReference type="Pfam" id="PF00133">
    <property type="entry name" value="tRNA-synt_1"/>
    <property type="match status" value="1"/>
</dbReference>
<keyword evidence="11" id="KW-1185">Reference proteome</keyword>
<evidence type="ECO:0000256" key="3">
    <source>
        <dbReference type="ARBA" id="ARBA00022598"/>
    </source>
</evidence>
<keyword evidence="5" id="KW-0067">ATP-binding</keyword>
<dbReference type="GO" id="GO:0005829">
    <property type="term" value="C:cytosol"/>
    <property type="evidence" value="ECO:0007669"/>
    <property type="project" value="TreeGrafter"/>
</dbReference>
<proteinExistence type="inferred from homology"/>
<name>A0A8S9ZQH3_9BILA</name>
<evidence type="ECO:0000256" key="6">
    <source>
        <dbReference type="ARBA" id="ARBA00022917"/>
    </source>
</evidence>
<evidence type="ECO:0000259" key="9">
    <source>
        <dbReference type="Pfam" id="PF00133"/>
    </source>
</evidence>
<feature type="non-terminal residue" evidence="10">
    <location>
        <position position="1"/>
    </location>
</feature>
<keyword evidence="6" id="KW-0648">Protein biosynthesis</keyword>
<evidence type="ECO:0000256" key="1">
    <source>
        <dbReference type="ARBA" id="ARBA00005594"/>
    </source>
</evidence>
<dbReference type="InterPro" id="IPR002300">
    <property type="entry name" value="aa-tRNA-synth_Ia"/>
</dbReference>
<protein>
    <recommendedName>
        <fullName evidence="2">valine--tRNA ligase</fullName>
        <ecNumber evidence="2">6.1.1.9</ecNumber>
    </recommendedName>
    <alternativeName>
        <fullName evidence="8">Valyl-tRNA synthetase</fullName>
    </alternativeName>
</protein>
<dbReference type="GO" id="GO:0006438">
    <property type="term" value="P:valyl-tRNA aminoacylation"/>
    <property type="evidence" value="ECO:0007669"/>
    <property type="project" value="InterPro"/>
</dbReference>
<organism evidence="10 11">
    <name type="scientific">Meloidogyne graminicola</name>
    <dbReference type="NCBI Taxonomy" id="189291"/>
    <lineage>
        <taxon>Eukaryota</taxon>
        <taxon>Metazoa</taxon>
        <taxon>Ecdysozoa</taxon>
        <taxon>Nematoda</taxon>
        <taxon>Chromadorea</taxon>
        <taxon>Rhabditida</taxon>
        <taxon>Tylenchina</taxon>
        <taxon>Tylenchomorpha</taxon>
        <taxon>Tylenchoidea</taxon>
        <taxon>Meloidogynidae</taxon>
        <taxon>Meloidogyninae</taxon>
        <taxon>Meloidogyne</taxon>
    </lineage>
</organism>
<dbReference type="GO" id="GO:0005524">
    <property type="term" value="F:ATP binding"/>
    <property type="evidence" value="ECO:0007669"/>
    <property type="project" value="UniProtKB-KW"/>
</dbReference>
<evidence type="ECO:0000256" key="5">
    <source>
        <dbReference type="ARBA" id="ARBA00022840"/>
    </source>
</evidence>
<comment type="similarity">
    <text evidence="1">Belongs to the class-I aminoacyl-tRNA synthetase family.</text>
</comment>
<evidence type="ECO:0000256" key="4">
    <source>
        <dbReference type="ARBA" id="ARBA00022741"/>
    </source>
</evidence>
<sequence>MNITTRRRTSLFLFKLQKRILFIRSFGKIEFPYINSSLNSMGKFDSELVQKHYFSREDAKNNYLKKYKLNKGKEEEKEDLKYSEKFTMILPPPNVTGNLHVGHALTVVVEDSICRFNKFMERKERK</sequence>
<dbReference type="EMBL" id="JABEBT010000039">
    <property type="protein sequence ID" value="KAF7635660.1"/>
    <property type="molecule type" value="Genomic_DNA"/>
</dbReference>
<accession>A0A8S9ZQH3</accession>
<comment type="caution">
    <text evidence="10">The sequence shown here is derived from an EMBL/GenBank/DDBJ whole genome shotgun (WGS) entry which is preliminary data.</text>
</comment>
<keyword evidence="4" id="KW-0547">Nucleotide-binding</keyword>
<dbReference type="SUPFAM" id="SSF52374">
    <property type="entry name" value="Nucleotidylyl transferase"/>
    <property type="match status" value="1"/>
</dbReference>
<dbReference type="InterPro" id="IPR002303">
    <property type="entry name" value="Valyl-tRNA_ligase"/>
</dbReference>
<dbReference type="GO" id="GO:0004832">
    <property type="term" value="F:valine-tRNA ligase activity"/>
    <property type="evidence" value="ECO:0007669"/>
    <property type="project" value="UniProtKB-EC"/>
</dbReference>
<evidence type="ECO:0000256" key="2">
    <source>
        <dbReference type="ARBA" id="ARBA00013169"/>
    </source>
</evidence>
<dbReference type="PROSITE" id="PS00178">
    <property type="entry name" value="AA_TRNA_LIGASE_I"/>
    <property type="match status" value="1"/>
</dbReference>
<evidence type="ECO:0000256" key="8">
    <source>
        <dbReference type="ARBA" id="ARBA00029936"/>
    </source>
</evidence>
<dbReference type="EC" id="6.1.1.9" evidence="2"/>
<keyword evidence="3" id="KW-0436">Ligase</keyword>
<dbReference type="OrthoDB" id="629407at2759"/>
<feature type="domain" description="Aminoacyl-tRNA synthetase class Ia" evidence="9">
    <location>
        <begin position="74"/>
        <end position="119"/>
    </location>
</feature>